<organism evidence="1">
    <name type="scientific">Anguilla anguilla</name>
    <name type="common">European freshwater eel</name>
    <name type="synonym">Muraena anguilla</name>
    <dbReference type="NCBI Taxonomy" id="7936"/>
    <lineage>
        <taxon>Eukaryota</taxon>
        <taxon>Metazoa</taxon>
        <taxon>Chordata</taxon>
        <taxon>Craniata</taxon>
        <taxon>Vertebrata</taxon>
        <taxon>Euteleostomi</taxon>
        <taxon>Actinopterygii</taxon>
        <taxon>Neopterygii</taxon>
        <taxon>Teleostei</taxon>
        <taxon>Anguilliformes</taxon>
        <taxon>Anguillidae</taxon>
        <taxon>Anguilla</taxon>
    </lineage>
</organism>
<dbReference type="EMBL" id="GBXM01037442">
    <property type="protein sequence ID" value="JAH71135.1"/>
    <property type="molecule type" value="Transcribed_RNA"/>
</dbReference>
<accession>A0A0E9V106</accession>
<reference evidence="1" key="2">
    <citation type="journal article" date="2015" name="Fish Shellfish Immunol.">
        <title>Early steps in the European eel (Anguilla anguilla)-Vibrio vulnificus interaction in the gills: Role of the RtxA13 toxin.</title>
        <authorList>
            <person name="Callol A."/>
            <person name="Pajuelo D."/>
            <person name="Ebbesson L."/>
            <person name="Teles M."/>
            <person name="MacKenzie S."/>
            <person name="Amaro C."/>
        </authorList>
    </citation>
    <scope>NUCLEOTIDE SEQUENCE</scope>
</reference>
<sequence>MRTHTPQDCAGSRPIASLCHGAFISPLFSHLATLPVGTLHKPAS</sequence>
<proteinExistence type="predicted"/>
<reference evidence="1" key="1">
    <citation type="submission" date="2014-11" db="EMBL/GenBank/DDBJ databases">
        <authorList>
            <person name="Amaro Gonzalez C."/>
        </authorList>
    </citation>
    <scope>NUCLEOTIDE SEQUENCE</scope>
</reference>
<protein>
    <submittedName>
        <fullName evidence="1">Uncharacterized protein</fullName>
    </submittedName>
</protein>
<dbReference type="AlphaFoldDB" id="A0A0E9V106"/>
<name>A0A0E9V106_ANGAN</name>
<evidence type="ECO:0000313" key="1">
    <source>
        <dbReference type="EMBL" id="JAH71135.1"/>
    </source>
</evidence>